<comment type="caution">
    <text evidence="1">The sequence shown here is derived from an EMBL/GenBank/DDBJ whole genome shotgun (WGS) entry which is preliminary data.</text>
</comment>
<dbReference type="Proteomes" id="UP000612893">
    <property type="component" value="Unassembled WGS sequence"/>
</dbReference>
<dbReference type="SUPFAM" id="SSF89372">
    <property type="entry name" value="Fucose-specific lectin"/>
    <property type="match status" value="1"/>
</dbReference>
<evidence type="ECO:0000313" key="2">
    <source>
        <dbReference type="Proteomes" id="UP000612893"/>
    </source>
</evidence>
<sequence length="273" mass="27928">MGAPAVVSVPTGTSSPGSPIYIATGTDNALYVRSLTSGWQRLSTGVTYCLDNPAGVVANLFAGLLLTVGCQGRDHALWLGQAPITAGSLPVMGDFRSAGGVLVTGPAVAWMTGFGEPMLFANGTDGHVWIRALGNPPMDWSPMTTVSGRRLSCLGHPAAAAVWVPNTGPRGGTMPALFACHGTDGRVWLSEWNRFGQGWSDAFTIGGQAVNGVAVAVNPDSATVYVQGTDSGVWRNTVLNDPPHTSSGWSTLGGTAIGGTGAAALLLARNTPP</sequence>
<dbReference type="EMBL" id="JAEKNR010000177">
    <property type="protein sequence ID" value="MBJ7599924.1"/>
    <property type="molecule type" value="Genomic_DNA"/>
</dbReference>
<gene>
    <name evidence="1" type="ORF">JF922_17835</name>
</gene>
<accession>A0A934K6Q7</accession>
<reference evidence="1" key="1">
    <citation type="submission" date="2020-10" db="EMBL/GenBank/DDBJ databases">
        <title>Ca. Dormibacterota MAGs.</title>
        <authorList>
            <person name="Montgomery K."/>
        </authorList>
    </citation>
    <scope>NUCLEOTIDE SEQUENCE [LARGE SCALE GENOMIC DNA]</scope>
    <source>
        <strain evidence="1">SC8812_S17_10</strain>
    </source>
</reference>
<dbReference type="AlphaFoldDB" id="A0A934K6Q7"/>
<proteinExistence type="predicted"/>
<dbReference type="Gene3D" id="2.120.10.70">
    <property type="entry name" value="Fucose-specific lectin"/>
    <property type="match status" value="1"/>
</dbReference>
<protein>
    <submittedName>
        <fullName evidence="1">Uncharacterized protein</fullName>
    </submittedName>
</protein>
<keyword evidence="2" id="KW-1185">Reference proteome</keyword>
<organism evidence="1 2">
    <name type="scientific">Candidatus Nephthysia bennettiae</name>
    <dbReference type="NCBI Taxonomy" id="3127016"/>
    <lineage>
        <taxon>Bacteria</taxon>
        <taxon>Bacillati</taxon>
        <taxon>Candidatus Dormiibacterota</taxon>
        <taxon>Candidatus Dormibacteria</taxon>
        <taxon>Candidatus Dormibacterales</taxon>
        <taxon>Candidatus Dormibacteraceae</taxon>
        <taxon>Candidatus Nephthysia</taxon>
    </lineage>
</organism>
<name>A0A934K6Q7_9BACT</name>
<evidence type="ECO:0000313" key="1">
    <source>
        <dbReference type="EMBL" id="MBJ7599924.1"/>
    </source>
</evidence>
<dbReference type="RefSeq" id="WP_338203580.1">
    <property type="nucleotide sequence ID" value="NZ_JAEKNR010000177.1"/>
</dbReference>